<evidence type="ECO:0000313" key="2">
    <source>
        <dbReference type="Proteomes" id="UP000323583"/>
    </source>
</evidence>
<gene>
    <name evidence="1" type="ORF">FXE67_03750</name>
</gene>
<sequence length="101" mass="11002">MGRSAINSRERSASTFYSLRFVMNVQIHPSYFRKIVLSEPFSQMIDVAAASGSITHKAYVCLAIARFTKLLPTAINPAVEAEINRRIKTSSIQAAKAGGVA</sequence>
<dbReference type="EMBL" id="VSGZ01000016">
    <property type="protein sequence ID" value="TXY93630.1"/>
    <property type="molecule type" value="Genomic_DNA"/>
</dbReference>
<name>A0A8B5ZNN5_VIBCL</name>
<dbReference type="Proteomes" id="UP000323583">
    <property type="component" value="Unassembled WGS sequence"/>
</dbReference>
<comment type="caution">
    <text evidence="1">The sequence shown here is derived from an EMBL/GenBank/DDBJ whole genome shotgun (WGS) entry which is preliminary data.</text>
</comment>
<proteinExistence type="predicted"/>
<dbReference type="AlphaFoldDB" id="A0A8B5ZNN5"/>
<accession>A0A8B5ZNN5</accession>
<reference evidence="1 2" key="1">
    <citation type="submission" date="2019-06" db="EMBL/GenBank/DDBJ databases">
        <title>Vibrio cholerae phylogeny based on whole-genome sequencing reveals genetic diversity and population strucutre.</title>
        <authorList>
            <person name="Zhiqiu Y."/>
            <person name="Bin L."/>
            <person name="Lingyan J."/>
        </authorList>
    </citation>
    <scope>NUCLEOTIDE SEQUENCE [LARGE SCALE GENOMIC DNA]</scope>
    <source>
        <strain evidence="1 2">N2768</strain>
    </source>
</reference>
<organism evidence="1 2">
    <name type="scientific">Vibrio cholerae</name>
    <dbReference type="NCBI Taxonomy" id="666"/>
    <lineage>
        <taxon>Bacteria</taxon>
        <taxon>Pseudomonadati</taxon>
        <taxon>Pseudomonadota</taxon>
        <taxon>Gammaproteobacteria</taxon>
        <taxon>Vibrionales</taxon>
        <taxon>Vibrionaceae</taxon>
        <taxon>Vibrio</taxon>
    </lineage>
</organism>
<evidence type="ECO:0000313" key="1">
    <source>
        <dbReference type="EMBL" id="TXY93630.1"/>
    </source>
</evidence>
<protein>
    <submittedName>
        <fullName evidence="1">Uncharacterized protein</fullName>
    </submittedName>
</protein>